<dbReference type="EMBL" id="AP008981">
    <property type="protein sequence ID" value="BAG40901.1"/>
    <property type="molecule type" value="Genomic_DNA"/>
</dbReference>
<proteinExistence type="predicted"/>
<protein>
    <submittedName>
        <fullName evidence="2">Repeat-containing protein E_02</fullName>
    </submittedName>
</protein>
<feature type="transmembrane region" description="Helical" evidence="1">
    <location>
        <begin position="147"/>
        <end position="170"/>
    </location>
</feature>
<evidence type="ECO:0000256" key="1">
    <source>
        <dbReference type="SAM" id="Phobius"/>
    </source>
</evidence>
<dbReference type="SUPFAM" id="SSF58104">
    <property type="entry name" value="Methyl-accepting chemotaxis protein (MCP) signaling domain"/>
    <property type="match status" value="1"/>
</dbReference>
<name>B3CU54_ORITI</name>
<dbReference type="HOGENOM" id="CLU_1203846_0_0_5"/>
<organism evidence="2 3">
    <name type="scientific">Orientia tsutsugamushi (strain Ikeda)</name>
    <name type="common">Rickettsia tsutsugamushi</name>
    <dbReference type="NCBI Taxonomy" id="334380"/>
    <lineage>
        <taxon>Bacteria</taxon>
        <taxon>Pseudomonadati</taxon>
        <taxon>Pseudomonadota</taxon>
        <taxon>Alphaproteobacteria</taxon>
        <taxon>Rickettsiales</taxon>
        <taxon>Rickettsiaceae</taxon>
        <taxon>Rickettsieae</taxon>
        <taxon>Orientia</taxon>
    </lineage>
</organism>
<gene>
    <name evidence="2" type="ordered locus">OTT_1443</name>
</gene>
<keyword evidence="1" id="KW-1133">Transmembrane helix</keyword>
<dbReference type="Gene3D" id="1.20.1480.30">
    <property type="entry name" value="Designed four-helix bundle protein"/>
    <property type="match status" value="1"/>
</dbReference>
<keyword evidence="1" id="KW-0812">Transmembrane</keyword>
<keyword evidence="1" id="KW-0472">Membrane</keyword>
<dbReference type="AlphaFoldDB" id="B3CU54"/>
<reference evidence="3" key="1">
    <citation type="journal article" date="2008" name="DNA Res.">
        <title>The whole-genome sequencing of the obligate intracellular bacterium Orientia tsutsugamushi revealed massive gene amplification during reductive genome evolution.</title>
        <authorList>
            <person name="Nakayama K."/>
            <person name="Yamashita A."/>
            <person name="Kurokawa K."/>
            <person name="Morimoto T."/>
            <person name="Ogawa M."/>
            <person name="Fukuhara M."/>
            <person name="Urakami H."/>
            <person name="Ohnishi M."/>
            <person name="Uchiyama I."/>
            <person name="Ogura Y."/>
            <person name="Ooka T."/>
            <person name="Oshima K."/>
            <person name="Tamura A."/>
            <person name="Hattori M."/>
            <person name="Hayashi T."/>
        </authorList>
    </citation>
    <scope>NUCLEOTIDE SEQUENCE [LARGE SCALE GENOMIC DNA]</scope>
    <source>
        <strain evidence="3">Ikeda</strain>
    </source>
</reference>
<dbReference type="KEGG" id="ott:OTT_1443"/>
<sequence length="244" mass="26214">METINVTELFMENSDIISSTVADMTSAVTDMTSVVTDMTSVVTDMTSVVTDMTSAVTDMTSAVTDMTSVVTDMTSVVTDMTSTVTDMTSAVTDMTSTVTDIGSTISSIISSTISSTINSIISSTTSDEMIGNNSQSQESEGYYYSQLGTWLAVGFTICTLGAVCGLAYLYKKRTNQLEDKSSKNYELSDLNCVKVDIPLQEKNEIKVLSVSDVNYEDNGNNESHIPSNDLDNNLLGVNVTEHLS</sequence>
<dbReference type="Proteomes" id="UP000001033">
    <property type="component" value="Chromosome"/>
</dbReference>
<accession>B3CU54</accession>
<evidence type="ECO:0000313" key="3">
    <source>
        <dbReference type="Proteomes" id="UP000001033"/>
    </source>
</evidence>
<evidence type="ECO:0000313" key="2">
    <source>
        <dbReference type="EMBL" id="BAG40901.1"/>
    </source>
</evidence>